<dbReference type="InterPro" id="IPR002023">
    <property type="entry name" value="NuoE-like"/>
</dbReference>
<evidence type="ECO:0000256" key="7">
    <source>
        <dbReference type="PIRSR" id="PIRSR000216-1"/>
    </source>
</evidence>
<comment type="cofactor">
    <cofactor evidence="6">
        <name>[2Fe-2S] cluster</name>
        <dbReference type="ChEBI" id="CHEBI:190135"/>
    </cofactor>
</comment>
<feature type="binding site" evidence="7">
    <location>
        <position position="128"/>
    </location>
    <ligand>
        <name>[2Fe-2S] cluster</name>
        <dbReference type="ChEBI" id="CHEBI:190135"/>
    </ligand>
</feature>
<keyword evidence="4 7" id="KW-0408">Iron</keyword>
<dbReference type="Gene3D" id="1.10.10.1590">
    <property type="entry name" value="NADH-quinone oxidoreductase subunit E"/>
    <property type="match status" value="1"/>
</dbReference>
<accession>A0A841GTQ1</accession>
<feature type="binding site" evidence="7">
    <location>
        <position position="88"/>
    </location>
    <ligand>
        <name>[2Fe-2S] cluster</name>
        <dbReference type="ChEBI" id="CHEBI:190135"/>
    </ligand>
</feature>
<keyword evidence="2 7" id="KW-0001">2Fe-2S</keyword>
<comment type="caution">
    <text evidence="8">The sequence shown here is derived from an EMBL/GenBank/DDBJ whole genome shotgun (WGS) entry which is preliminary data.</text>
</comment>
<comment type="similarity">
    <text evidence="1">Belongs to the complex I 24 kDa subunit family.</text>
</comment>
<evidence type="ECO:0000256" key="6">
    <source>
        <dbReference type="ARBA" id="ARBA00034078"/>
    </source>
</evidence>
<protein>
    <submittedName>
        <fullName evidence="8">NADH-quinone oxidoreductase subunit E</fullName>
    </submittedName>
</protein>
<dbReference type="InterPro" id="IPR041921">
    <property type="entry name" value="NuoE_N"/>
</dbReference>
<gene>
    <name evidence="8" type="ORF">HNP65_000283</name>
</gene>
<comment type="cofactor">
    <cofactor evidence="7">
        <name>[2Fe-2S] cluster</name>
        <dbReference type="ChEBI" id="CHEBI:190135"/>
    </cofactor>
    <text evidence="7">Binds 1 [2Fe-2S] cluster.</text>
</comment>
<dbReference type="Proteomes" id="UP000555828">
    <property type="component" value="Unassembled WGS sequence"/>
</dbReference>
<dbReference type="InterPro" id="IPR028431">
    <property type="entry name" value="NADP_DH_HndA-like"/>
</dbReference>
<reference evidence="8 9" key="1">
    <citation type="submission" date="2020-08" db="EMBL/GenBank/DDBJ databases">
        <title>Genomic Encyclopedia of Type Strains, Phase IV (KMG-IV): sequencing the most valuable type-strain genomes for metagenomic binning, comparative biology and taxonomic classification.</title>
        <authorList>
            <person name="Goeker M."/>
        </authorList>
    </citation>
    <scope>NUCLEOTIDE SEQUENCE [LARGE SCALE GENOMIC DNA]</scope>
    <source>
        <strain evidence="8 9">DSM 13481</strain>
    </source>
</reference>
<evidence type="ECO:0000256" key="3">
    <source>
        <dbReference type="ARBA" id="ARBA00022723"/>
    </source>
</evidence>
<dbReference type="InterPro" id="IPR036249">
    <property type="entry name" value="Thioredoxin-like_sf"/>
</dbReference>
<evidence type="ECO:0000256" key="2">
    <source>
        <dbReference type="ARBA" id="ARBA00022714"/>
    </source>
</evidence>
<dbReference type="PANTHER" id="PTHR43342:SF1">
    <property type="entry name" value="BIFURCATING [FEFE] HYDROGENASE GAMMA SUBUNIT"/>
    <property type="match status" value="1"/>
</dbReference>
<evidence type="ECO:0000256" key="1">
    <source>
        <dbReference type="ARBA" id="ARBA00010643"/>
    </source>
</evidence>
<evidence type="ECO:0000256" key="4">
    <source>
        <dbReference type="ARBA" id="ARBA00023004"/>
    </source>
</evidence>
<feature type="binding site" evidence="7">
    <location>
        <position position="83"/>
    </location>
    <ligand>
        <name>[2Fe-2S] cluster</name>
        <dbReference type="ChEBI" id="CHEBI:190135"/>
    </ligand>
</feature>
<dbReference type="GO" id="GO:0051537">
    <property type="term" value="F:2 iron, 2 sulfur cluster binding"/>
    <property type="evidence" value="ECO:0007669"/>
    <property type="project" value="UniProtKB-KW"/>
</dbReference>
<dbReference type="InterPro" id="IPR042128">
    <property type="entry name" value="NuoE_dom"/>
</dbReference>
<evidence type="ECO:0000313" key="9">
    <source>
        <dbReference type="Proteomes" id="UP000555828"/>
    </source>
</evidence>
<name>A0A841GTQ1_9BACT</name>
<keyword evidence="5 7" id="KW-0411">Iron-sulfur</keyword>
<keyword evidence="3 7" id="KW-0479">Metal-binding</keyword>
<keyword evidence="9" id="KW-1185">Reference proteome</keyword>
<dbReference type="Pfam" id="PF01257">
    <property type="entry name" value="2Fe-2S_thioredx"/>
    <property type="match status" value="1"/>
</dbReference>
<organism evidence="8 9">
    <name type="scientific">Thermosipho japonicus</name>
    <dbReference type="NCBI Taxonomy" id="90323"/>
    <lineage>
        <taxon>Bacteria</taxon>
        <taxon>Thermotogati</taxon>
        <taxon>Thermotogota</taxon>
        <taxon>Thermotogae</taxon>
        <taxon>Thermotogales</taxon>
        <taxon>Fervidobacteriaceae</taxon>
        <taxon>Thermosipho</taxon>
    </lineage>
</organism>
<dbReference type="AlphaFoldDB" id="A0A841GTQ1"/>
<dbReference type="GO" id="GO:0016491">
    <property type="term" value="F:oxidoreductase activity"/>
    <property type="evidence" value="ECO:0007669"/>
    <property type="project" value="InterPro"/>
</dbReference>
<dbReference type="PIRSF" id="PIRSF000216">
    <property type="entry name" value="NADH_DH_24kDa"/>
    <property type="match status" value="1"/>
</dbReference>
<evidence type="ECO:0000313" key="8">
    <source>
        <dbReference type="EMBL" id="MBB6061861.1"/>
    </source>
</evidence>
<dbReference type="EMBL" id="JACHEX010000001">
    <property type="protein sequence ID" value="MBB6061861.1"/>
    <property type="molecule type" value="Genomic_DNA"/>
</dbReference>
<proteinExistence type="inferred from homology"/>
<dbReference type="Gene3D" id="3.40.30.10">
    <property type="entry name" value="Glutaredoxin"/>
    <property type="match status" value="1"/>
</dbReference>
<feature type="binding site" evidence="7">
    <location>
        <position position="124"/>
    </location>
    <ligand>
        <name>[2Fe-2S] cluster</name>
        <dbReference type="ChEBI" id="CHEBI:190135"/>
    </ligand>
</feature>
<evidence type="ECO:0000256" key="5">
    <source>
        <dbReference type="ARBA" id="ARBA00023014"/>
    </source>
</evidence>
<dbReference type="GO" id="GO:0046872">
    <property type="term" value="F:metal ion binding"/>
    <property type="evidence" value="ECO:0007669"/>
    <property type="project" value="UniProtKB-KW"/>
</dbReference>
<dbReference type="SUPFAM" id="SSF52833">
    <property type="entry name" value="Thioredoxin-like"/>
    <property type="match status" value="1"/>
</dbReference>
<sequence length="162" mass="18550">MLAKEEIKKIVQEAKNERLEEQDILIYILHKIQEKIENNYIPEYAAEIVSEELKIPTSKIYEVLTFYSMFSTKKRGKYVIRVCTSLPCHVANGREIINTLKEELKIDFNQTTSDGLFTLEESGCLGLCGVSPVIMINNEYYGDLTPQKVREIINNLKGGESL</sequence>
<dbReference type="RefSeq" id="WP_184618610.1">
    <property type="nucleotide sequence ID" value="NZ_JACHEX010000001.1"/>
</dbReference>
<dbReference type="PANTHER" id="PTHR43342">
    <property type="entry name" value="NADH-QUINONE OXIDOREDUCTASE, E SUBUNIT"/>
    <property type="match status" value="1"/>
</dbReference>
<dbReference type="CDD" id="cd03064">
    <property type="entry name" value="TRX_Fd_NuoE"/>
    <property type="match status" value="1"/>
</dbReference>